<evidence type="ECO:0000313" key="2">
    <source>
        <dbReference type="Proteomes" id="UP001234297"/>
    </source>
</evidence>
<accession>A0ACC2MA92</accession>
<protein>
    <submittedName>
        <fullName evidence="1">Uncharacterized protein</fullName>
    </submittedName>
</protein>
<name>A0ACC2MA92_PERAE</name>
<comment type="caution">
    <text evidence="1">The sequence shown here is derived from an EMBL/GenBank/DDBJ whole genome shotgun (WGS) entry which is preliminary data.</text>
</comment>
<reference evidence="1 2" key="1">
    <citation type="journal article" date="2022" name="Hortic Res">
        <title>A haplotype resolved chromosomal level avocado genome allows analysis of novel avocado genes.</title>
        <authorList>
            <person name="Nath O."/>
            <person name="Fletcher S.J."/>
            <person name="Hayward A."/>
            <person name="Shaw L.M."/>
            <person name="Masouleh A.K."/>
            <person name="Furtado A."/>
            <person name="Henry R.J."/>
            <person name="Mitter N."/>
        </authorList>
    </citation>
    <scope>NUCLEOTIDE SEQUENCE [LARGE SCALE GENOMIC DNA]</scope>
    <source>
        <strain evidence="2">cv. Hass</strain>
    </source>
</reference>
<proteinExistence type="predicted"/>
<sequence>MNTTKTKRDEHEGCCEEKHVKELLLHMQRSVDRIVRKKTSIEHIWDSWMRKILKSRAWLNTKFVKFKDDYLYSSASEDDKDNTEGQRVKKAAVKSPAKNTRKKQKSVKCNSSIPEDESMHPPPPPPTEEPTTEEAPDVAKGDFPMEPEYVNGHTSTPADSINEADVIDIFSTP</sequence>
<keyword evidence="2" id="KW-1185">Reference proteome</keyword>
<evidence type="ECO:0000313" key="1">
    <source>
        <dbReference type="EMBL" id="KAJ8642702.1"/>
    </source>
</evidence>
<dbReference type="EMBL" id="CM056810">
    <property type="protein sequence ID" value="KAJ8642702.1"/>
    <property type="molecule type" value="Genomic_DNA"/>
</dbReference>
<dbReference type="Proteomes" id="UP001234297">
    <property type="component" value="Chromosome 2"/>
</dbReference>
<gene>
    <name evidence="1" type="ORF">MRB53_004450</name>
</gene>
<organism evidence="1 2">
    <name type="scientific">Persea americana</name>
    <name type="common">Avocado</name>
    <dbReference type="NCBI Taxonomy" id="3435"/>
    <lineage>
        <taxon>Eukaryota</taxon>
        <taxon>Viridiplantae</taxon>
        <taxon>Streptophyta</taxon>
        <taxon>Embryophyta</taxon>
        <taxon>Tracheophyta</taxon>
        <taxon>Spermatophyta</taxon>
        <taxon>Magnoliopsida</taxon>
        <taxon>Magnoliidae</taxon>
        <taxon>Laurales</taxon>
        <taxon>Lauraceae</taxon>
        <taxon>Persea</taxon>
    </lineage>
</organism>